<reference evidence="1" key="1">
    <citation type="submission" date="2020-08" db="EMBL/GenBank/DDBJ databases">
        <title>Multicomponent nature underlies the extraordinary mechanical properties of spider dragline silk.</title>
        <authorList>
            <person name="Kono N."/>
            <person name="Nakamura H."/>
            <person name="Mori M."/>
            <person name="Yoshida Y."/>
            <person name="Ohtoshi R."/>
            <person name="Malay A.D."/>
            <person name="Moran D.A.P."/>
            <person name="Tomita M."/>
            <person name="Numata K."/>
            <person name="Arakawa K."/>
        </authorList>
    </citation>
    <scope>NUCLEOTIDE SEQUENCE</scope>
</reference>
<keyword evidence="2" id="KW-1185">Reference proteome</keyword>
<accession>A0A8X6SNE4</accession>
<gene>
    <name evidence="1" type="primary">TCB2_364</name>
    <name evidence="1" type="ORF">TNCV_1571571</name>
</gene>
<comment type="caution">
    <text evidence="1">The sequence shown here is derived from an EMBL/GenBank/DDBJ whole genome shotgun (WGS) entry which is preliminary data.</text>
</comment>
<dbReference type="GO" id="GO:0003676">
    <property type="term" value="F:nucleic acid binding"/>
    <property type="evidence" value="ECO:0007669"/>
    <property type="project" value="InterPro"/>
</dbReference>
<dbReference type="Gene3D" id="3.30.420.10">
    <property type="entry name" value="Ribonuclease H-like superfamily/Ribonuclease H"/>
    <property type="match status" value="1"/>
</dbReference>
<evidence type="ECO:0000313" key="2">
    <source>
        <dbReference type="Proteomes" id="UP000887159"/>
    </source>
</evidence>
<dbReference type="EMBL" id="BMAU01021334">
    <property type="protein sequence ID" value="GFY15346.1"/>
    <property type="molecule type" value="Genomic_DNA"/>
</dbReference>
<dbReference type="Proteomes" id="UP000887159">
    <property type="component" value="Unassembled WGS sequence"/>
</dbReference>
<proteinExistence type="predicted"/>
<name>A0A8X6SNE4_TRICX</name>
<dbReference type="InterPro" id="IPR036397">
    <property type="entry name" value="RNaseH_sf"/>
</dbReference>
<dbReference type="AlphaFoldDB" id="A0A8X6SNE4"/>
<sequence>MDCATLASLHGFREPSTYESIIAQCSPSGCTPCLGKRAQRFASVEDWKQVAGSDESRFRLLNTDGRLRIWRQAHEAMEPTCQVGTAQGHGSSIMVWGAFS</sequence>
<protein>
    <submittedName>
        <fullName evidence="1">Transposable element Tcb2 transposase</fullName>
    </submittedName>
</protein>
<evidence type="ECO:0000313" key="1">
    <source>
        <dbReference type="EMBL" id="GFY15346.1"/>
    </source>
</evidence>
<organism evidence="1 2">
    <name type="scientific">Trichonephila clavipes</name>
    <name type="common">Golden silk orbweaver</name>
    <name type="synonym">Nephila clavipes</name>
    <dbReference type="NCBI Taxonomy" id="2585209"/>
    <lineage>
        <taxon>Eukaryota</taxon>
        <taxon>Metazoa</taxon>
        <taxon>Ecdysozoa</taxon>
        <taxon>Arthropoda</taxon>
        <taxon>Chelicerata</taxon>
        <taxon>Arachnida</taxon>
        <taxon>Araneae</taxon>
        <taxon>Araneomorphae</taxon>
        <taxon>Entelegynae</taxon>
        <taxon>Araneoidea</taxon>
        <taxon>Nephilidae</taxon>
        <taxon>Trichonephila</taxon>
    </lineage>
</organism>